<keyword evidence="1" id="KW-0472">Membrane</keyword>
<reference evidence="3 4" key="1">
    <citation type="journal article" date="2018" name="Sci. Rep.">
        <title>Genome Features and Biochemical Characteristics of a Robust, Fast Growing and Naturally Transformable Cyanobacterium Synechococcus elongatus PCC 11801 Isolated from India.</title>
        <authorList>
            <person name="Jaiswal D."/>
            <person name="Sengupta A."/>
            <person name="Sohoni S."/>
            <person name="Sengupta S."/>
            <person name="Phadnavis A.G."/>
            <person name="Pakrasi H.B."/>
            <person name="Wangikar P.P."/>
        </authorList>
    </citation>
    <scope>NUCLEOTIDE SEQUENCE [LARGE SCALE GENOMIC DNA]</scope>
    <source>
        <strain evidence="3 4">PCC 11801</strain>
    </source>
</reference>
<proteinExistence type="predicted"/>
<dbReference type="Pfam" id="PF12146">
    <property type="entry name" value="Hydrolase_4"/>
    <property type="match status" value="1"/>
</dbReference>
<dbReference type="Proteomes" id="UP000267249">
    <property type="component" value="Chromosome"/>
</dbReference>
<organism evidence="3 4">
    <name type="scientific">Synechococcus elongatus PCC 11801</name>
    <dbReference type="NCBI Taxonomy" id="2219813"/>
    <lineage>
        <taxon>Bacteria</taxon>
        <taxon>Bacillati</taxon>
        <taxon>Cyanobacteriota</taxon>
        <taxon>Cyanophyceae</taxon>
        <taxon>Synechococcales</taxon>
        <taxon>Synechococcaceae</taxon>
        <taxon>Synechococcus</taxon>
    </lineage>
</organism>
<evidence type="ECO:0000313" key="3">
    <source>
        <dbReference type="EMBL" id="WVS92394.1"/>
    </source>
</evidence>
<dbReference type="PANTHER" id="PTHR12277">
    <property type="entry name" value="ALPHA/BETA HYDROLASE DOMAIN-CONTAINING PROTEIN"/>
    <property type="match status" value="1"/>
</dbReference>
<protein>
    <submittedName>
        <fullName evidence="3">Alpha/beta fold hydrolase</fullName>
    </submittedName>
</protein>
<dbReference type="GO" id="GO:0016787">
    <property type="term" value="F:hydrolase activity"/>
    <property type="evidence" value="ECO:0007669"/>
    <property type="project" value="UniProtKB-KW"/>
</dbReference>
<name>A0AAQ3MEL2_SYNEL</name>
<keyword evidence="3" id="KW-0378">Hydrolase</keyword>
<keyword evidence="1" id="KW-0812">Transmembrane</keyword>
<keyword evidence="1" id="KW-1133">Transmembrane helix</keyword>
<feature type="domain" description="Serine aminopeptidase S33" evidence="2">
    <location>
        <begin position="95"/>
        <end position="220"/>
    </location>
</feature>
<sequence>MSRLQSGICGNLLSSLMLRSLLLILLGLGIAVLLLLAGIWIGQSRLIFRPAKDEPLPKALLEYQPEEVWMALQPQAARSPRLQAWWFPNQGATPWTVLYLHGVRGRWADTEDRLLQLLSLGLSVLVLQYRGYGRSPGPFPNERRVYADAEAAVTYLAQERAIPSDRLLVCGHSLGGAIAAELANRQPKLAGLILEGSFSSMRAMTQYRRRFAWIPNWLLHQRFDTLAKLRQSSVPVLILHGEADTEVPALMSEALFLAAAGPKQLCQIPEAGHNDLPKLAGDRYRQAIQRFLDLVAARPRT</sequence>
<dbReference type="InterPro" id="IPR022742">
    <property type="entry name" value="Hydrolase_4"/>
</dbReference>
<dbReference type="SUPFAM" id="SSF53474">
    <property type="entry name" value="alpha/beta-Hydrolases"/>
    <property type="match status" value="1"/>
</dbReference>
<accession>A0AAQ3MEL2</accession>
<evidence type="ECO:0000259" key="2">
    <source>
        <dbReference type="Pfam" id="PF12146"/>
    </source>
</evidence>
<evidence type="ECO:0000313" key="4">
    <source>
        <dbReference type="Proteomes" id="UP000267249"/>
    </source>
</evidence>
<dbReference type="PANTHER" id="PTHR12277:SF81">
    <property type="entry name" value="PROTEIN ABHD13"/>
    <property type="match status" value="1"/>
</dbReference>
<evidence type="ECO:0000256" key="1">
    <source>
        <dbReference type="SAM" id="Phobius"/>
    </source>
</evidence>
<feature type="transmembrane region" description="Helical" evidence="1">
    <location>
        <begin position="21"/>
        <end position="42"/>
    </location>
</feature>
<dbReference type="EMBL" id="CP030139">
    <property type="protein sequence ID" value="WVS92394.1"/>
    <property type="molecule type" value="Genomic_DNA"/>
</dbReference>
<gene>
    <name evidence="3" type="ORF">DOP62_05735</name>
</gene>
<dbReference type="InterPro" id="IPR029058">
    <property type="entry name" value="AB_hydrolase_fold"/>
</dbReference>
<dbReference type="Gene3D" id="3.40.50.1820">
    <property type="entry name" value="alpha/beta hydrolase"/>
    <property type="match status" value="1"/>
</dbReference>
<dbReference type="AlphaFoldDB" id="A0AAQ3MEL2"/>